<gene>
    <name evidence="2" type="ORF">PLEPLA_LOCUS11845</name>
</gene>
<protein>
    <submittedName>
        <fullName evidence="2">Uncharacterized protein</fullName>
    </submittedName>
</protein>
<accession>A0A9N7U2Y3</accession>
<organism evidence="2 3">
    <name type="scientific">Pleuronectes platessa</name>
    <name type="common">European plaice</name>
    <dbReference type="NCBI Taxonomy" id="8262"/>
    <lineage>
        <taxon>Eukaryota</taxon>
        <taxon>Metazoa</taxon>
        <taxon>Chordata</taxon>
        <taxon>Craniata</taxon>
        <taxon>Vertebrata</taxon>
        <taxon>Euteleostomi</taxon>
        <taxon>Actinopterygii</taxon>
        <taxon>Neopterygii</taxon>
        <taxon>Teleostei</taxon>
        <taxon>Neoteleostei</taxon>
        <taxon>Acanthomorphata</taxon>
        <taxon>Carangaria</taxon>
        <taxon>Pleuronectiformes</taxon>
        <taxon>Pleuronectoidei</taxon>
        <taxon>Pleuronectidae</taxon>
        <taxon>Pleuronectes</taxon>
    </lineage>
</organism>
<proteinExistence type="predicted"/>
<feature type="region of interest" description="Disordered" evidence="1">
    <location>
        <begin position="29"/>
        <end position="52"/>
    </location>
</feature>
<dbReference type="Proteomes" id="UP001153269">
    <property type="component" value="Unassembled WGS sequence"/>
</dbReference>
<comment type="caution">
    <text evidence="2">The sequence shown here is derived from an EMBL/GenBank/DDBJ whole genome shotgun (WGS) entry which is preliminary data.</text>
</comment>
<dbReference type="EMBL" id="CADEAL010000692">
    <property type="protein sequence ID" value="CAB1423924.1"/>
    <property type="molecule type" value="Genomic_DNA"/>
</dbReference>
<evidence type="ECO:0000313" key="3">
    <source>
        <dbReference type="Proteomes" id="UP001153269"/>
    </source>
</evidence>
<sequence length="171" mass="18237">MPESLKITIPGAHRCVRSAAVRQNMEEEEEEGVCVNGTRPERSRRRRTGQNEIPYASVQASSRTGVKVSHPSLTDTILTLLEGFTIQTLGPGNQTINPLVSGEPSLPPEPLLDWFFSSCIALSSLGHRTIPPVTRVYFEEATSGRCLRAAAPLDASSAALSVGEAAGAALP</sequence>
<reference evidence="2" key="1">
    <citation type="submission" date="2020-03" db="EMBL/GenBank/DDBJ databases">
        <authorList>
            <person name="Weist P."/>
        </authorList>
    </citation>
    <scope>NUCLEOTIDE SEQUENCE</scope>
</reference>
<keyword evidence="3" id="KW-1185">Reference proteome</keyword>
<dbReference type="AlphaFoldDB" id="A0A9N7U2Y3"/>
<evidence type="ECO:0000256" key="1">
    <source>
        <dbReference type="SAM" id="MobiDB-lite"/>
    </source>
</evidence>
<evidence type="ECO:0000313" key="2">
    <source>
        <dbReference type="EMBL" id="CAB1423924.1"/>
    </source>
</evidence>
<name>A0A9N7U2Y3_PLEPL</name>